<gene>
    <name evidence="1" type="ORF">TKK_008782</name>
</gene>
<evidence type="ECO:0000313" key="1">
    <source>
        <dbReference type="EMBL" id="KAL3397443.1"/>
    </source>
</evidence>
<dbReference type="AlphaFoldDB" id="A0ABD2WXU3"/>
<sequence>MSLIHTRVHIPVCIISVAMQMMCRRCCCYILARQQQIAQCVIAPKIVYDCNYFWQTLPLLLRITHVYVCSDTHRSAIDHCRAPTESVFCAASGTRRAKQRVESASRAEERDVQYSTALSHIHIHTRITARRLLGLPSYSSSVVSRRFMPSMLYNG</sequence>
<dbReference type="EMBL" id="JBJJXI010000064">
    <property type="protein sequence ID" value="KAL3397443.1"/>
    <property type="molecule type" value="Genomic_DNA"/>
</dbReference>
<organism evidence="1 2">
    <name type="scientific">Trichogramma kaykai</name>
    <dbReference type="NCBI Taxonomy" id="54128"/>
    <lineage>
        <taxon>Eukaryota</taxon>
        <taxon>Metazoa</taxon>
        <taxon>Ecdysozoa</taxon>
        <taxon>Arthropoda</taxon>
        <taxon>Hexapoda</taxon>
        <taxon>Insecta</taxon>
        <taxon>Pterygota</taxon>
        <taxon>Neoptera</taxon>
        <taxon>Endopterygota</taxon>
        <taxon>Hymenoptera</taxon>
        <taxon>Apocrita</taxon>
        <taxon>Proctotrupomorpha</taxon>
        <taxon>Chalcidoidea</taxon>
        <taxon>Trichogrammatidae</taxon>
        <taxon>Trichogramma</taxon>
    </lineage>
</organism>
<protein>
    <recommendedName>
        <fullName evidence="3">Secreted protein</fullName>
    </recommendedName>
</protein>
<comment type="caution">
    <text evidence="1">The sequence shown here is derived from an EMBL/GenBank/DDBJ whole genome shotgun (WGS) entry which is preliminary data.</text>
</comment>
<keyword evidence="2" id="KW-1185">Reference proteome</keyword>
<accession>A0ABD2WXU3</accession>
<proteinExistence type="predicted"/>
<dbReference type="Proteomes" id="UP001627154">
    <property type="component" value="Unassembled WGS sequence"/>
</dbReference>
<evidence type="ECO:0008006" key="3">
    <source>
        <dbReference type="Google" id="ProtNLM"/>
    </source>
</evidence>
<reference evidence="1 2" key="1">
    <citation type="journal article" date="2024" name="bioRxiv">
        <title>A reference genome for Trichogramma kaykai: A tiny desert-dwelling parasitoid wasp with competing sex-ratio distorters.</title>
        <authorList>
            <person name="Culotta J."/>
            <person name="Lindsey A.R."/>
        </authorList>
    </citation>
    <scope>NUCLEOTIDE SEQUENCE [LARGE SCALE GENOMIC DNA]</scope>
    <source>
        <strain evidence="1 2">KSX58</strain>
    </source>
</reference>
<evidence type="ECO:0000313" key="2">
    <source>
        <dbReference type="Proteomes" id="UP001627154"/>
    </source>
</evidence>
<name>A0ABD2WXU3_9HYME</name>